<dbReference type="Pfam" id="PF03881">
    <property type="entry name" value="Fructosamin_kin"/>
    <property type="match status" value="1"/>
</dbReference>
<keyword evidence="2" id="KW-0808">Transferase</keyword>
<dbReference type="InterPro" id="IPR016477">
    <property type="entry name" value="Fructo-/Ketosamine-3-kinase"/>
</dbReference>
<evidence type="ECO:0000256" key="1">
    <source>
        <dbReference type="ARBA" id="ARBA00009460"/>
    </source>
</evidence>
<reference evidence="3 4" key="1">
    <citation type="submission" date="2016-10" db="EMBL/GenBank/DDBJ databases">
        <authorList>
            <person name="de Groot N.N."/>
        </authorList>
    </citation>
    <scope>NUCLEOTIDE SEQUENCE [LARGE SCALE GENOMIC DNA]</scope>
    <source>
        <strain evidence="3 4">DSM 22900</strain>
    </source>
</reference>
<dbReference type="SUPFAM" id="SSF56112">
    <property type="entry name" value="Protein kinase-like (PK-like)"/>
    <property type="match status" value="1"/>
</dbReference>
<proteinExistence type="inferred from homology"/>
<evidence type="ECO:0000313" key="4">
    <source>
        <dbReference type="Proteomes" id="UP000199577"/>
    </source>
</evidence>
<name>A0A1I1KEF8_9SPHI</name>
<dbReference type="GO" id="GO:0016301">
    <property type="term" value="F:kinase activity"/>
    <property type="evidence" value="ECO:0007669"/>
    <property type="project" value="UniProtKB-UniRule"/>
</dbReference>
<gene>
    <name evidence="3" type="ORF">SAMN05421747_11498</name>
</gene>
<keyword evidence="4" id="KW-1185">Reference proteome</keyword>
<dbReference type="PANTHER" id="PTHR12149:SF8">
    <property type="entry name" value="PROTEIN-RIBULOSAMINE 3-KINASE"/>
    <property type="match status" value="1"/>
</dbReference>
<accession>A0A1I1KEF8</accession>
<evidence type="ECO:0000313" key="3">
    <source>
        <dbReference type="EMBL" id="SFC55860.1"/>
    </source>
</evidence>
<evidence type="ECO:0000256" key="2">
    <source>
        <dbReference type="PIRNR" id="PIRNR006221"/>
    </source>
</evidence>
<dbReference type="PIRSF" id="PIRSF006221">
    <property type="entry name" value="Ketosamine-3-kinase"/>
    <property type="match status" value="1"/>
</dbReference>
<dbReference type="RefSeq" id="WP_090974298.1">
    <property type="nucleotide sequence ID" value="NZ_FOLL01000014.1"/>
</dbReference>
<dbReference type="EMBL" id="FOLL01000014">
    <property type="protein sequence ID" value="SFC55860.1"/>
    <property type="molecule type" value="Genomic_DNA"/>
</dbReference>
<dbReference type="OrthoDB" id="5291879at2"/>
<dbReference type="AlphaFoldDB" id="A0A1I1KEF8"/>
<dbReference type="STRING" id="623281.SAMN05421747_11498"/>
<dbReference type="Gene3D" id="3.30.200.20">
    <property type="entry name" value="Phosphorylase Kinase, domain 1"/>
    <property type="match status" value="1"/>
</dbReference>
<organism evidence="3 4">
    <name type="scientific">Parapedobacter composti</name>
    <dbReference type="NCBI Taxonomy" id="623281"/>
    <lineage>
        <taxon>Bacteria</taxon>
        <taxon>Pseudomonadati</taxon>
        <taxon>Bacteroidota</taxon>
        <taxon>Sphingobacteriia</taxon>
        <taxon>Sphingobacteriales</taxon>
        <taxon>Sphingobacteriaceae</taxon>
        <taxon>Parapedobacter</taxon>
    </lineage>
</organism>
<protein>
    <submittedName>
        <fullName evidence="3">Fructosamine-3-kinase</fullName>
    </submittedName>
</protein>
<keyword evidence="2 3" id="KW-0418">Kinase</keyword>
<comment type="similarity">
    <text evidence="1 2">Belongs to the fructosamine kinase family.</text>
</comment>
<dbReference type="Gene3D" id="3.90.1200.10">
    <property type="match status" value="1"/>
</dbReference>
<dbReference type="InterPro" id="IPR011009">
    <property type="entry name" value="Kinase-like_dom_sf"/>
</dbReference>
<dbReference type="PANTHER" id="PTHR12149">
    <property type="entry name" value="FRUCTOSAMINE 3 KINASE-RELATED PROTEIN"/>
    <property type="match status" value="1"/>
</dbReference>
<dbReference type="Proteomes" id="UP000199577">
    <property type="component" value="Unassembled WGS sequence"/>
</dbReference>
<sequence>MVFSESLLHTVETAIKDVSPHDFRIQAIRPVAGGDINRSYQLRTKQGCYFAKVNDAPQAMPMFLAELRGLKLLHGAVPRGHIAEPVSVGQAHGEAFLLLAWVDTGNKHSDAGQEALGRLLAQLHRRHASAYGLDHSNFIGRLPQDNTPSADWAAFFIGQRLQKQLQLAKHYLNGTGLLDQFASLFDRLPDRYPYEPPSLLHGDLWGGNYLVNTAGQPVLIDPAVYHGHREVDIAMTKLFGGFSSRFYAAYHEAYPLQPDWEERIDLWNLYPLLVHLNLFGPSYIQPIKRSLNNILGA</sequence>